<sequence>EGPSRTECILPPADPAEFPGGPKDTSVLTSHGRKMKLLDIEVPEEQWFRERLAVTGLEDLAKIGYQHLDLCLISALAERWHEEASSFHMPAGEITVTLDDVS</sequence>
<dbReference type="InterPro" id="IPR044824">
    <property type="entry name" value="MAIN-like"/>
</dbReference>
<dbReference type="Proteomes" id="UP000265520">
    <property type="component" value="Unassembled WGS sequence"/>
</dbReference>
<dbReference type="PANTHER" id="PTHR46033">
    <property type="entry name" value="PROTEIN MAIN-LIKE 2"/>
    <property type="match status" value="1"/>
</dbReference>
<protein>
    <submittedName>
        <fullName evidence="3">Serine/threonine-protein phosphatase 7 long form-like protein</fullName>
    </submittedName>
</protein>
<dbReference type="GO" id="GO:0010073">
    <property type="term" value="P:meristem maintenance"/>
    <property type="evidence" value="ECO:0007669"/>
    <property type="project" value="InterPro"/>
</dbReference>
<dbReference type="Pfam" id="PF10536">
    <property type="entry name" value="PMD"/>
    <property type="match status" value="1"/>
</dbReference>
<feature type="non-terminal residue" evidence="3">
    <location>
        <position position="102"/>
    </location>
</feature>
<accession>A0A392QZQ7</accession>
<dbReference type="EMBL" id="LXQA010172014">
    <property type="protein sequence ID" value="MCI29364.1"/>
    <property type="molecule type" value="Genomic_DNA"/>
</dbReference>
<dbReference type="InterPro" id="IPR019557">
    <property type="entry name" value="AminoTfrase-like_pln_mobile"/>
</dbReference>
<dbReference type="AlphaFoldDB" id="A0A392QZQ7"/>
<name>A0A392QZQ7_9FABA</name>
<organism evidence="3 4">
    <name type="scientific">Trifolium medium</name>
    <dbReference type="NCBI Taxonomy" id="97028"/>
    <lineage>
        <taxon>Eukaryota</taxon>
        <taxon>Viridiplantae</taxon>
        <taxon>Streptophyta</taxon>
        <taxon>Embryophyta</taxon>
        <taxon>Tracheophyta</taxon>
        <taxon>Spermatophyta</taxon>
        <taxon>Magnoliopsida</taxon>
        <taxon>eudicotyledons</taxon>
        <taxon>Gunneridae</taxon>
        <taxon>Pentapetalae</taxon>
        <taxon>rosids</taxon>
        <taxon>fabids</taxon>
        <taxon>Fabales</taxon>
        <taxon>Fabaceae</taxon>
        <taxon>Papilionoideae</taxon>
        <taxon>50 kb inversion clade</taxon>
        <taxon>NPAAA clade</taxon>
        <taxon>Hologalegina</taxon>
        <taxon>IRL clade</taxon>
        <taxon>Trifolieae</taxon>
        <taxon>Trifolium</taxon>
    </lineage>
</organism>
<reference evidence="3 4" key="1">
    <citation type="journal article" date="2018" name="Front. Plant Sci.">
        <title>Red Clover (Trifolium pratense) and Zigzag Clover (T. medium) - A Picture of Genomic Similarities and Differences.</title>
        <authorList>
            <person name="Dluhosova J."/>
            <person name="Istvanek J."/>
            <person name="Nedelnik J."/>
            <person name="Repkova J."/>
        </authorList>
    </citation>
    <scope>NUCLEOTIDE SEQUENCE [LARGE SCALE GENOMIC DNA]</scope>
    <source>
        <strain evidence="4">cv. 10/8</strain>
        <tissue evidence="3">Leaf</tissue>
    </source>
</reference>
<keyword evidence="4" id="KW-1185">Reference proteome</keyword>
<proteinExistence type="predicted"/>
<comment type="caution">
    <text evidence="3">The sequence shown here is derived from an EMBL/GenBank/DDBJ whole genome shotgun (WGS) entry which is preliminary data.</text>
</comment>
<feature type="domain" description="Aminotransferase-like plant mobile" evidence="2">
    <location>
        <begin position="57"/>
        <end position="101"/>
    </location>
</feature>
<evidence type="ECO:0000256" key="1">
    <source>
        <dbReference type="SAM" id="MobiDB-lite"/>
    </source>
</evidence>
<feature type="region of interest" description="Disordered" evidence="1">
    <location>
        <begin position="1"/>
        <end position="25"/>
    </location>
</feature>
<dbReference type="PANTHER" id="PTHR46033:SF8">
    <property type="entry name" value="PROTEIN MAINTENANCE OF MERISTEMS-LIKE"/>
    <property type="match status" value="1"/>
</dbReference>
<evidence type="ECO:0000313" key="3">
    <source>
        <dbReference type="EMBL" id="MCI29364.1"/>
    </source>
</evidence>
<evidence type="ECO:0000313" key="4">
    <source>
        <dbReference type="Proteomes" id="UP000265520"/>
    </source>
</evidence>
<evidence type="ECO:0000259" key="2">
    <source>
        <dbReference type="Pfam" id="PF10536"/>
    </source>
</evidence>
<feature type="non-terminal residue" evidence="3">
    <location>
        <position position="1"/>
    </location>
</feature>